<dbReference type="STRING" id="1432141.A0A015KIC0"/>
<dbReference type="SUPFAM" id="SSF81901">
    <property type="entry name" value="HCP-like"/>
    <property type="match status" value="4"/>
</dbReference>
<name>A0A015KIC0_RHIIW</name>
<dbReference type="Proteomes" id="UP000022910">
    <property type="component" value="Unassembled WGS sequence"/>
</dbReference>
<protein>
    <submittedName>
        <fullName evidence="2">Skt5p</fullName>
    </submittedName>
</protein>
<dbReference type="InterPro" id="IPR006597">
    <property type="entry name" value="Sel1-like"/>
</dbReference>
<dbReference type="InterPro" id="IPR011990">
    <property type="entry name" value="TPR-like_helical_dom_sf"/>
</dbReference>
<organism evidence="2 3">
    <name type="scientific">Rhizophagus irregularis (strain DAOM 197198w)</name>
    <name type="common">Glomus intraradices</name>
    <dbReference type="NCBI Taxonomy" id="1432141"/>
    <lineage>
        <taxon>Eukaryota</taxon>
        <taxon>Fungi</taxon>
        <taxon>Fungi incertae sedis</taxon>
        <taxon>Mucoromycota</taxon>
        <taxon>Glomeromycotina</taxon>
        <taxon>Glomeromycetes</taxon>
        <taxon>Glomerales</taxon>
        <taxon>Glomeraceae</taxon>
        <taxon>Rhizophagus</taxon>
    </lineage>
</organism>
<evidence type="ECO:0000313" key="2">
    <source>
        <dbReference type="EMBL" id="EXX59376.1"/>
    </source>
</evidence>
<dbReference type="PANTHER" id="PTHR11102">
    <property type="entry name" value="SEL-1-LIKE PROTEIN"/>
    <property type="match status" value="1"/>
</dbReference>
<dbReference type="SMART" id="SM00671">
    <property type="entry name" value="SEL1"/>
    <property type="match status" value="14"/>
</dbReference>
<accession>A0A015KIC0</accession>
<comment type="similarity">
    <text evidence="1">Belongs to the sel-1 family.</text>
</comment>
<keyword evidence="3" id="KW-1185">Reference proteome</keyword>
<reference evidence="2 3" key="1">
    <citation type="submission" date="2014-02" db="EMBL/GenBank/DDBJ databases">
        <title>Single nucleus genome sequencing reveals high similarity among nuclei of an endomycorrhizal fungus.</title>
        <authorList>
            <person name="Lin K."/>
            <person name="Geurts R."/>
            <person name="Zhang Z."/>
            <person name="Limpens E."/>
            <person name="Saunders D.G."/>
            <person name="Mu D."/>
            <person name="Pang E."/>
            <person name="Cao H."/>
            <person name="Cha H."/>
            <person name="Lin T."/>
            <person name="Zhou Q."/>
            <person name="Shang Y."/>
            <person name="Li Y."/>
            <person name="Ivanov S."/>
            <person name="Sharma T."/>
            <person name="Velzen R.V."/>
            <person name="Ruijter N.D."/>
            <person name="Aanen D.K."/>
            <person name="Win J."/>
            <person name="Kamoun S."/>
            <person name="Bisseling T."/>
            <person name="Huang S."/>
        </authorList>
    </citation>
    <scope>NUCLEOTIDE SEQUENCE [LARGE SCALE GENOMIC DNA]</scope>
    <source>
        <strain evidence="3">DAOM197198w</strain>
    </source>
</reference>
<dbReference type="Gene3D" id="1.25.40.10">
    <property type="entry name" value="Tetratricopeptide repeat domain"/>
    <property type="match status" value="3"/>
</dbReference>
<dbReference type="HOGENOM" id="CLU_000288_36_14_1"/>
<comment type="caution">
    <text evidence="2">The sequence shown here is derived from an EMBL/GenBank/DDBJ whole genome shotgun (WGS) entry which is preliminary data.</text>
</comment>
<dbReference type="PANTHER" id="PTHR11102:SF160">
    <property type="entry name" value="ERAD-ASSOCIATED E3 UBIQUITIN-PROTEIN LIGASE COMPONENT HRD3"/>
    <property type="match status" value="1"/>
</dbReference>
<dbReference type="OrthoDB" id="272077at2759"/>
<sequence>MSQIHFENFNGLEINLCKDEIINMEKYFESLDKDFNDNKNDNQIDYIKKKELVDLNNLAYYYQYGIGKEKNEFKAFEFYLNSSEKEGNSDAQNNLGCCYQYGIGIEKDESKAFEYYLKASNQGDIYAQYNLGVCYQNGIGVSKDDEKAFEWYFKSAEGELSIAQNVLGNCYSNGIGIEKDKNKAFECYLKVAKRGNSNAADIALGDCYKNGIGTSKNEYKAFECYLRAAKRGNSDAENNLGDLYKSGNRIKNLNQAIYWYKKSAEKGNAIAQYNLGNCYRFGKGVEKDLFKAFEFYEKSANNGYLNAQFELGYCYSNGFGTVLNTEKACELYKIAAEKGHNNAQYNLSLLLYSPGEGINKVEKDLFEKVEKLAEEGCLDSQNQLGYYYNHGIGTKINKEMAFELYKIVAEKDHSIAQNNLGDLYKNDEEFKKAFYWYNKAAEDSNNIVAQYNVGQCYELGIGVDKNYSKAFNYYQKSYDLDHLESYFQLGYCYINGLGTKIKRKKGLELYNEAVGKDKKFNILSYYENEDGINNDLDKVLYWYYKAAENDNKVALYKLGKIYETGKGVYKNITRANAFYKQAAELGYCHENENEPHNDKKVINPYEKTAESKNDCTETHNDEEVINSNKKTDESKCIIM</sequence>
<proteinExistence type="inferred from homology"/>
<dbReference type="EMBL" id="JEMT01026493">
    <property type="protein sequence ID" value="EXX59376.1"/>
    <property type="molecule type" value="Genomic_DNA"/>
</dbReference>
<evidence type="ECO:0000313" key="3">
    <source>
        <dbReference type="Proteomes" id="UP000022910"/>
    </source>
</evidence>
<evidence type="ECO:0000256" key="1">
    <source>
        <dbReference type="ARBA" id="ARBA00038101"/>
    </source>
</evidence>
<gene>
    <name evidence="2" type="ORF">RirG_189630</name>
</gene>
<dbReference type="Pfam" id="PF08238">
    <property type="entry name" value="Sel1"/>
    <property type="match status" value="15"/>
</dbReference>
<dbReference type="InterPro" id="IPR050767">
    <property type="entry name" value="Sel1_AlgK"/>
</dbReference>
<dbReference type="AlphaFoldDB" id="A0A015KIC0"/>